<dbReference type="EMBL" id="MHNW01000029">
    <property type="protein sequence ID" value="OGZ53122.1"/>
    <property type="molecule type" value="Genomic_DNA"/>
</dbReference>
<sequence length="317" mass="34119">MKIQKLLCLLALWASLFSSALNSRAQVQIESVQLYAGLTITGVVDTVYTIQYMIEKKKKKGSPPISWIDITNLTLTSSPYLWVDVTGPAVAAKLYRAVYYPAGTTLANNLVAYYKLEDTVDSSGNGYNLINNNGVVFNPGKNGNAADFGAVNSTKWLSTSDTLGIDGGAMSFAGWVNITTLPTGSVAPIFSQFKAGGNHVRYEVHYSPSGVLSFIRNRLNTPDSLTYNVNLGTGTWHHLVYTYDLTTVEGWVDGVSIGTVASSGSGSEDTDATEGFTLGTLLYSTDQKLSGLLDEVGVWSRKLSSAEIAYLYNGARP</sequence>
<dbReference type="STRING" id="1802126.A3B25_03225"/>
<feature type="chain" id="PRO_5009583007" description="LamG-like jellyroll fold domain-containing protein" evidence="1">
    <location>
        <begin position="21"/>
        <end position="317"/>
    </location>
</feature>
<evidence type="ECO:0000313" key="3">
    <source>
        <dbReference type="Proteomes" id="UP000179106"/>
    </source>
</evidence>
<dbReference type="Pfam" id="PF13385">
    <property type="entry name" value="Laminin_G_3"/>
    <property type="match status" value="1"/>
</dbReference>
<dbReference type="Gene3D" id="2.60.120.200">
    <property type="match status" value="1"/>
</dbReference>
<comment type="caution">
    <text evidence="2">The sequence shown here is derived from an EMBL/GenBank/DDBJ whole genome shotgun (WGS) entry which is preliminary data.</text>
</comment>
<dbReference type="SUPFAM" id="SSF49899">
    <property type="entry name" value="Concanavalin A-like lectins/glucanases"/>
    <property type="match status" value="1"/>
</dbReference>
<dbReference type="InterPro" id="IPR013320">
    <property type="entry name" value="ConA-like_dom_sf"/>
</dbReference>
<keyword evidence="1" id="KW-0732">Signal</keyword>
<gene>
    <name evidence="2" type="ORF">A3B25_03225</name>
</gene>
<organism evidence="2 3">
    <name type="scientific">Candidatus Ryanbacteria bacterium RIFCSPLOWO2_01_FULL_48_26</name>
    <dbReference type="NCBI Taxonomy" id="1802126"/>
    <lineage>
        <taxon>Bacteria</taxon>
        <taxon>Candidatus Ryaniibacteriota</taxon>
    </lineage>
</organism>
<evidence type="ECO:0008006" key="4">
    <source>
        <dbReference type="Google" id="ProtNLM"/>
    </source>
</evidence>
<accession>A0A1G2GSD8</accession>
<reference evidence="2 3" key="1">
    <citation type="journal article" date="2016" name="Nat. Commun.">
        <title>Thousands of microbial genomes shed light on interconnected biogeochemical processes in an aquifer system.</title>
        <authorList>
            <person name="Anantharaman K."/>
            <person name="Brown C.T."/>
            <person name="Hug L.A."/>
            <person name="Sharon I."/>
            <person name="Castelle C.J."/>
            <person name="Probst A.J."/>
            <person name="Thomas B.C."/>
            <person name="Singh A."/>
            <person name="Wilkins M.J."/>
            <person name="Karaoz U."/>
            <person name="Brodie E.L."/>
            <person name="Williams K.H."/>
            <person name="Hubbard S.S."/>
            <person name="Banfield J.F."/>
        </authorList>
    </citation>
    <scope>NUCLEOTIDE SEQUENCE [LARGE SCALE GENOMIC DNA]</scope>
</reference>
<proteinExistence type="predicted"/>
<dbReference type="AlphaFoldDB" id="A0A1G2GSD8"/>
<protein>
    <recommendedName>
        <fullName evidence="4">LamG-like jellyroll fold domain-containing protein</fullName>
    </recommendedName>
</protein>
<evidence type="ECO:0000313" key="2">
    <source>
        <dbReference type="EMBL" id="OGZ53122.1"/>
    </source>
</evidence>
<feature type="signal peptide" evidence="1">
    <location>
        <begin position="1"/>
        <end position="20"/>
    </location>
</feature>
<evidence type="ECO:0000256" key="1">
    <source>
        <dbReference type="SAM" id="SignalP"/>
    </source>
</evidence>
<name>A0A1G2GSD8_9BACT</name>
<dbReference type="Proteomes" id="UP000179106">
    <property type="component" value="Unassembled WGS sequence"/>
</dbReference>